<dbReference type="InterPro" id="IPR000477">
    <property type="entry name" value="RT_dom"/>
</dbReference>
<dbReference type="GO" id="GO:0004523">
    <property type="term" value="F:RNA-DNA hybrid ribonuclease activity"/>
    <property type="evidence" value="ECO:0007669"/>
    <property type="project" value="UniProtKB-EC"/>
</dbReference>
<dbReference type="CDD" id="cd00096">
    <property type="entry name" value="Ig"/>
    <property type="match status" value="2"/>
</dbReference>
<feature type="transmembrane region" description="Helical" evidence="4">
    <location>
        <begin position="181"/>
        <end position="203"/>
    </location>
</feature>
<keyword evidence="4" id="KW-0472">Membrane</keyword>
<dbReference type="SUPFAM" id="SSF56672">
    <property type="entry name" value="DNA/RNA polymerases"/>
    <property type="match status" value="3"/>
</dbReference>
<protein>
    <recommendedName>
        <fullName evidence="2">ribonuclease H</fullName>
        <ecNumber evidence="2">3.1.26.4</ecNumber>
    </recommendedName>
</protein>
<proteinExistence type="inferred from homology"/>
<feature type="coiled-coil region" evidence="3">
    <location>
        <begin position="618"/>
        <end position="652"/>
    </location>
</feature>
<keyword evidence="4" id="KW-1133">Transmembrane helix</keyword>
<keyword evidence="8" id="KW-1185">Reference proteome</keyword>
<dbReference type="InterPro" id="IPR007110">
    <property type="entry name" value="Ig-like_dom"/>
</dbReference>
<feature type="transmembrane region" description="Helical" evidence="4">
    <location>
        <begin position="1069"/>
        <end position="1094"/>
    </location>
</feature>
<dbReference type="InterPro" id="IPR013783">
    <property type="entry name" value="Ig-like_fold"/>
</dbReference>
<dbReference type="Proteomes" id="UP001274896">
    <property type="component" value="Unassembled WGS sequence"/>
</dbReference>
<feature type="domain" description="Reverse transcriptase" evidence="6">
    <location>
        <begin position="671"/>
        <end position="948"/>
    </location>
</feature>
<keyword evidence="4" id="KW-0812">Transmembrane</keyword>
<reference evidence="7" key="1">
    <citation type="submission" date="2023-06" db="EMBL/GenBank/DDBJ databases">
        <title>Male Hemibagrus guttatus genome.</title>
        <authorList>
            <person name="Bian C."/>
        </authorList>
    </citation>
    <scope>NUCLEOTIDE SEQUENCE</scope>
    <source>
        <strain evidence="7">Male_cb2023</strain>
        <tissue evidence="7">Muscle</tissue>
    </source>
</reference>
<evidence type="ECO:0000313" key="8">
    <source>
        <dbReference type="Proteomes" id="UP001274896"/>
    </source>
</evidence>
<feature type="domain" description="Ig-like" evidence="5">
    <location>
        <begin position="407"/>
        <end position="511"/>
    </location>
</feature>
<dbReference type="InterPro" id="IPR036179">
    <property type="entry name" value="Ig-like_dom_sf"/>
</dbReference>
<gene>
    <name evidence="7" type="ORF">QTP70_033752</name>
</gene>
<dbReference type="Gene3D" id="2.60.40.10">
    <property type="entry name" value="Immunoglobulins"/>
    <property type="match status" value="2"/>
</dbReference>
<dbReference type="PANTHER" id="PTHR47027">
    <property type="entry name" value="REVERSE TRANSCRIPTASE DOMAIN-CONTAINING PROTEIN"/>
    <property type="match status" value="1"/>
</dbReference>
<evidence type="ECO:0000256" key="1">
    <source>
        <dbReference type="ARBA" id="ARBA00010879"/>
    </source>
</evidence>
<dbReference type="EMBL" id="JAUCMX010000013">
    <property type="protein sequence ID" value="KAK3526816.1"/>
    <property type="molecule type" value="Genomic_DNA"/>
</dbReference>
<dbReference type="PANTHER" id="PTHR47027:SF28">
    <property type="entry name" value="ENDONUCLEASE-REVERSE TRANSCRIPTASE"/>
    <property type="match status" value="1"/>
</dbReference>
<dbReference type="PROSITE" id="PS50878">
    <property type="entry name" value="RT_POL"/>
    <property type="match status" value="1"/>
</dbReference>
<dbReference type="Pfam" id="PF00078">
    <property type="entry name" value="RVT_1"/>
    <property type="match status" value="3"/>
</dbReference>
<organism evidence="7 8">
    <name type="scientific">Hemibagrus guttatus</name>
    <dbReference type="NCBI Taxonomy" id="175788"/>
    <lineage>
        <taxon>Eukaryota</taxon>
        <taxon>Metazoa</taxon>
        <taxon>Chordata</taxon>
        <taxon>Craniata</taxon>
        <taxon>Vertebrata</taxon>
        <taxon>Euteleostomi</taxon>
        <taxon>Actinopterygii</taxon>
        <taxon>Neopterygii</taxon>
        <taxon>Teleostei</taxon>
        <taxon>Ostariophysi</taxon>
        <taxon>Siluriformes</taxon>
        <taxon>Bagridae</taxon>
        <taxon>Hemibagrus</taxon>
    </lineage>
</organism>
<dbReference type="AlphaFoldDB" id="A0AAE0QPD3"/>
<dbReference type="InterPro" id="IPR043502">
    <property type="entry name" value="DNA/RNA_pol_sf"/>
</dbReference>
<evidence type="ECO:0000256" key="4">
    <source>
        <dbReference type="SAM" id="Phobius"/>
    </source>
</evidence>
<evidence type="ECO:0000313" key="7">
    <source>
        <dbReference type="EMBL" id="KAK3526816.1"/>
    </source>
</evidence>
<dbReference type="SMART" id="SM00409">
    <property type="entry name" value="IG"/>
    <property type="match status" value="2"/>
</dbReference>
<dbReference type="InterPro" id="IPR043128">
    <property type="entry name" value="Rev_trsase/Diguanyl_cyclase"/>
</dbReference>
<evidence type="ECO:0000256" key="3">
    <source>
        <dbReference type="SAM" id="Coils"/>
    </source>
</evidence>
<name>A0AAE0QPD3_9TELE</name>
<dbReference type="EC" id="3.1.26.4" evidence="2"/>
<evidence type="ECO:0000256" key="2">
    <source>
        <dbReference type="ARBA" id="ARBA00012180"/>
    </source>
</evidence>
<comment type="caution">
    <text evidence="7">The sequence shown here is derived from an EMBL/GenBank/DDBJ whole genome shotgun (WGS) entry which is preliminary data.</text>
</comment>
<sequence>MKLWERVVEARLRKVVEICEQQYGFMPRKSTTDAIFALRILMKYRNGQRKLHCVFVDLEKAYDRVPREELWYCMRKSGVAEKYVRVVQDMYVADDIVICSESREQVEEHMERWRFVLERRGMKVSRSKTEYMCVNEREGSGTVRLQGEEVKKVQEFKYLGSTVQSNGECGKEVKKRVQAGAMIIISILVAAIVVVLVVPLLLWKCFFQKKAVKDRNNDHVYESVHDIAVTACESPNEPIYVLAGDPAIINQEPLSRKINQDLLTNQSPELSSSMVSVTMRMFNVGKGKMLSSCSNVSSLTSLFPSLLMDLLNRNIENNFRIQFIKSINRSSVTECVCGLMSVQRVFLPKEHFLFLSCDGQSDVEWRHGERSLRNVNSTKQKLLSDGTLYISEVEARDSGLYYCNNQPMAHVTVLTDYNVDVCEGGTVYLQCSLPKQRWAFKPYTESKRVFISTRFKNGTVIKERPDPDSRFTHTPDHLQILNIQTLDSGTYYCSGKDIAVVSVTSESNTLQCPETETTESGSDVPQKSGNVVVGESVARQHRMVVCWMTLMVCKTKRQKLRQALGGQVVLPDDWETTAEVIRETGRKVLGVSSGRRKEDKETWWWNEEVQDSIQRKRLAKKKWDMDRTEENRQEYKELQRRVKREVSKAKQKAYDELYTRLDTREGEKDLYRLARQRDQDGKDVQQVRVIKDRDGRVLTSEESVQRRWKEYFEELMNEENEREKRVEGVNSVEQKVDKIRKDEVRKALKRMKSGKAVGPDDIPVEVWKCLGETAVEFLVSLFNRVLENLEKAYDRVPREELWYCMRKSGVAEKYVRVVQDMYERSRTVVRCAVGQTEEFNVEVGLHQGSALSPFLFAIVMDQLSEEVRQESPWTMMFADDIVICSESREQVEENLERWRFALERRGMKVSRSKTEYMCVNEREGSGTVRLQGEEVKKVQEFKYLGSTVQSNGECGKEVKKRVQAGWNGWRKVWGVLCDQKISARIKGKVYRTVVRPAMLYGLETVSLRKRQESELEVAELKMLRFSLGVTRLDRIRNEYIRGTAHVGRLGDKVREARLRWFGHVQRREMVLVVVLALCVLAVVTVVLLSVIMCLKFSGRKKPKDRLRSYNDEIHYASLGQNWRARGCNQQSRQQVIYSTLLLTPKQTQ</sequence>
<keyword evidence="3" id="KW-0175">Coiled coil</keyword>
<evidence type="ECO:0000259" key="5">
    <source>
        <dbReference type="PROSITE" id="PS50835"/>
    </source>
</evidence>
<dbReference type="Gene3D" id="3.30.70.270">
    <property type="match status" value="1"/>
</dbReference>
<evidence type="ECO:0000259" key="6">
    <source>
        <dbReference type="PROSITE" id="PS50878"/>
    </source>
</evidence>
<comment type="similarity">
    <text evidence="1">Belongs to the beta type-B retroviral polymerase family. HERV class-II K(HML-2) pol subfamily.</text>
</comment>
<accession>A0AAE0QPD3</accession>
<dbReference type="CDD" id="cd01650">
    <property type="entry name" value="RT_nLTR_like"/>
    <property type="match status" value="1"/>
</dbReference>
<dbReference type="InterPro" id="IPR003599">
    <property type="entry name" value="Ig_sub"/>
</dbReference>
<dbReference type="SUPFAM" id="SSF48726">
    <property type="entry name" value="Immunoglobulin"/>
    <property type="match status" value="2"/>
</dbReference>
<dbReference type="PROSITE" id="PS50835">
    <property type="entry name" value="IG_LIKE"/>
    <property type="match status" value="1"/>
</dbReference>